<gene>
    <name evidence="1" type="ORF">H9831_06395</name>
</gene>
<protein>
    <submittedName>
        <fullName evidence="1">Uncharacterized protein</fullName>
    </submittedName>
</protein>
<proteinExistence type="predicted"/>
<evidence type="ECO:0000313" key="2">
    <source>
        <dbReference type="Proteomes" id="UP000824007"/>
    </source>
</evidence>
<dbReference type="Proteomes" id="UP000824007">
    <property type="component" value="Unassembled WGS sequence"/>
</dbReference>
<sequence>MKEIYKVQTPKRIVFGDPLYFEEFSGARLEQLVVDVQPPEAFGARVVLREFSAAEAPDTLIRTMEVYLAPEEDMDIYLRGMKYELQECIEKEIGVDTARYYLQVDDREDILHTGGDGYWGSYEELSRNTRDGRMVEAAILTVIWPEYESMESMRQHAFFFFRDMQLLSEEMEEADNEPQIYGEEGIGI</sequence>
<evidence type="ECO:0000313" key="1">
    <source>
        <dbReference type="EMBL" id="HIY60290.1"/>
    </source>
</evidence>
<dbReference type="EMBL" id="DXDD01000082">
    <property type="protein sequence ID" value="HIY60290.1"/>
    <property type="molecule type" value="Genomic_DNA"/>
</dbReference>
<organism evidence="1 2">
    <name type="scientific">Candidatus Eisenbergiella pullistercoris</name>
    <dbReference type="NCBI Taxonomy" id="2838555"/>
    <lineage>
        <taxon>Bacteria</taxon>
        <taxon>Bacillati</taxon>
        <taxon>Bacillota</taxon>
        <taxon>Clostridia</taxon>
        <taxon>Lachnospirales</taxon>
        <taxon>Lachnospiraceae</taxon>
        <taxon>Eisenbergiella</taxon>
    </lineage>
</organism>
<name>A0A9D1YNR3_9FIRM</name>
<reference evidence="1" key="1">
    <citation type="journal article" date="2021" name="PeerJ">
        <title>Extensive microbial diversity within the chicken gut microbiome revealed by metagenomics and culture.</title>
        <authorList>
            <person name="Gilroy R."/>
            <person name="Ravi A."/>
            <person name="Getino M."/>
            <person name="Pursley I."/>
            <person name="Horton D.L."/>
            <person name="Alikhan N.F."/>
            <person name="Baker D."/>
            <person name="Gharbi K."/>
            <person name="Hall N."/>
            <person name="Watson M."/>
            <person name="Adriaenssens E.M."/>
            <person name="Foster-Nyarko E."/>
            <person name="Jarju S."/>
            <person name="Secka A."/>
            <person name="Antonio M."/>
            <person name="Oren A."/>
            <person name="Chaudhuri R.R."/>
            <person name="La Ragione R."/>
            <person name="Hildebrand F."/>
            <person name="Pallen M.J."/>
        </authorList>
    </citation>
    <scope>NUCLEOTIDE SEQUENCE</scope>
    <source>
        <strain evidence="1">ChiSxjej3B15-24422</strain>
    </source>
</reference>
<comment type="caution">
    <text evidence="1">The sequence shown here is derived from an EMBL/GenBank/DDBJ whole genome shotgun (WGS) entry which is preliminary data.</text>
</comment>
<reference evidence="1" key="2">
    <citation type="submission" date="2021-04" db="EMBL/GenBank/DDBJ databases">
        <authorList>
            <person name="Gilroy R."/>
        </authorList>
    </citation>
    <scope>NUCLEOTIDE SEQUENCE</scope>
    <source>
        <strain evidence="1">ChiSxjej3B15-24422</strain>
    </source>
</reference>
<accession>A0A9D1YNR3</accession>
<dbReference type="AlphaFoldDB" id="A0A9D1YNR3"/>